<reference evidence="3" key="1">
    <citation type="journal article" date="2019" name="Int. J. Syst. Evol. Microbiol.">
        <title>The Global Catalogue of Microorganisms (GCM) 10K type strain sequencing project: providing services to taxonomists for standard genome sequencing and annotation.</title>
        <authorList>
            <consortium name="The Broad Institute Genomics Platform"/>
            <consortium name="The Broad Institute Genome Sequencing Center for Infectious Disease"/>
            <person name="Wu L."/>
            <person name="Ma J."/>
        </authorList>
    </citation>
    <scope>NUCLEOTIDE SEQUENCE [LARGE SCALE GENOMIC DNA]</scope>
    <source>
        <strain evidence="3">JCM 30331</strain>
    </source>
</reference>
<organism evidence="2 3">
    <name type="scientific">Deinococcus malanensis</name>
    <dbReference type="NCBI Taxonomy" id="1706855"/>
    <lineage>
        <taxon>Bacteria</taxon>
        <taxon>Thermotogati</taxon>
        <taxon>Deinococcota</taxon>
        <taxon>Deinococci</taxon>
        <taxon>Deinococcales</taxon>
        <taxon>Deinococcaceae</taxon>
        <taxon>Deinococcus</taxon>
    </lineage>
</organism>
<keyword evidence="3" id="KW-1185">Reference proteome</keyword>
<dbReference type="Proteomes" id="UP000647587">
    <property type="component" value="Unassembled WGS sequence"/>
</dbReference>
<protein>
    <recommendedName>
        <fullName evidence="4">DUF1795 domain-containing protein</fullName>
    </recommendedName>
</protein>
<dbReference type="Gene3D" id="3.40.1000.10">
    <property type="entry name" value="Mog1/PsbP, alpha/beta/alpha sandwich"/>
    <property type="match status" value="1"/>
</dbReference>
<keyword evidence="1" id="KW-0732">Signal</keyword>
<name>A0ABQ2EL00_9DEIO</name>
<sequence>MSRHALLAALMLTGWSAAAPYTDTKNGFAVTPPPGWQKAAHPGTVLVYVVPQPVQQFSPNLNVVVQPLPKGMTQAQYHQLSLAQIPKVFPEGKVLAHRAVTLGGQKANELVYTGLQGQFRLHFVATYAVRGSNAYIVTFTTIRGQEAALKTPMANFLKSFKFTR</sequence>
<dbReference type="Pfam" id="PF08786">
    <property type="entry name" value="DcrB"/>
    <property type="match status" value="1"/>
</dbReference>
<evidence type="ECO:0008006" key="4">
    <source>
        <dbReference type="Google" id="ProtNLM"/>
    </source>
</evidence>
<proteinExistence type="predicted"/>
<evidence type="ECO:0000313" key="2">
    <source>
        <dbReference type="EMBL" id="GGK13236.1"/>
    </source>
</evidence>
<accession>A0ABQ2EL00</accession>
<evidence type="ECO:0000256" key="1">
    <source>
        <dbReference type="SAM" id="SignalP"/>
    </source>
</evidence>
<feature type="chain" id="PRO_5047049542" description="DUF1795 domain-containing protein" evidence="1">
    <location>
        <begin position="19"/>
        <end position="164"/>
    </location>
</feature>
<comment type="caution">
    <text evidence="2">The sequence shown here is derived from an EMBL/GenBank/DDBJ whole genome shotgun (WGS) entry which is preliminary data.</text>
</comment>
<evidence type="ECO:0000313" key="3">
    <source>
        <dbReference type="Proteomes" id="UP000647587"/>
    </source>
</evidence>
<feature type="signal peptide" evidence="1">
    <location>
        <begin position="1"/>
        <end position="18"/>
    </location>
</feature>
<dbReference type="EMBL" id="BMPP01000001">
    <property type="protein sequence ID" value="GGK13236.1"/>
    <property type="molecule type" value="Genomic_DNA"/>
</dbReference>
<gene>
    <name evidence="2" type="ORF">GCM10008955_03200</name>
</gene>
<dbReference type="SUPFAM" id="SSF55724">
    <property type="entry name" value="Mog1p/PsbP-like"/>
    <property type="match status" value="1"/>
</dbReference>
<dbReference type="InterPro" id="IPR014894">
    <property type="entry name" value="DcrB/EagT6"/>
</dbReference>
<dbReference type="RefSeq" id="WP_189003880.1">
    <property type="nucleotide sequence ID" value="NZ_BMPP01000001.1"/>
</dbReference>
<dbReference type="InterPro" id="IPR016123">
    <property type="entry name" value="Mog1/PsbP_a/b/a-sand"/>
</dbReference>